<organism evidence="9 10">
    <name type="scientific">Zasmidium cellare ATCC 36951</name>
    <dbReference type="NCBI Taxonomy" id="1080233"/>
    <lineage>
        <taxon>Eukaryota</taxon>
        <taxon>Fungi</taxon>
        <taxon>Dikarya</taxon>
        <taxon>Ascomycota</taxon>
        <taxon>Pezizomycotina</taxon>
        <taxon>Dothideomycetes</taxon>
        <taxon>Dothideomycetidae</taxon>
        <taxon>Mycosphaerellales</taxon>
        <taxon>Mycosphaerellaceae</taxon>
        <taxon>Zasmidium</taxon>
    </lineage>
</organism>
<evidence type="ECO:0000259" key="7">
    <source>
        <dbReference type="Pfam" id="PF07731"/>
    </source>
</evidence>
<feature type="transmembrane region" description="Helical" evidence="5">
    <location>
        <begin position="12"/>
        <end position="31"/>
    </location>
</feature>
<dbReference type="PANTHER" id="PTHR11709">
    <property type="entry name" value="MULTI-COPPER OXIDASE"/>
    <property type="match status" value="1"/>
</dbReference>
<evidence type="ECO:0000313" key="9">
    <source>
        <dbReference type="EMBL" id="KAF2159560.1"/>
    </source>
</evidence>
<evidence type="ECO:0000256" key="3">
    <source>
        <dbReference type="ARBA" id="ARBA00023002"/>
    </source>
</evidence>
<dbReference type="PROSITE" id="PS00080">
    <property type="entry name" value="MULTICOPPER_OXIDASE2"/>
    <property type="match status" value="1"/>
</dbReference>
<dbReference type="CDD" id="cd04205">
    <property type="entry name" value="CuRO_2_LCC_like"/>
    <property type="match status" value="1"/>
</dbReference>
<dbReference type="InterPro" id="IPR033138">
    <property type="entry name" value="Cu_oxidase_CS"/>
</dbReference>
<evidence type="ECO:0000256" key="4">
    <source>
        <dbReference type="ARBA" id="ARBA00023008"/>
    </source>
</evidence>
<dbReference type="Proteomes" id="UP000799537">
    <property type="component" value="Unassembled WGS sequence"/>
</dbReference>
<dbReference type="OrthoDB" id="3645735at2759"/>
<dbReference type="Pfam" id="PF07732">
    <property type="entry name" value="Cu-oxidase_3"/>
    <property type="match status" value="1"/>
</dbReference>
<evidence type="ECO:0000256" key="5">
    <source>
        <dbReference type="SAM" id="Phobius"/>
    </source>
</evidence>
<reference evidence="9" key="1">
    <citation type="journal article" date="2020" name="Stud. Mycol.">
        <title>101 Dothideomycetes genomes: a test case for predicting lifestyles and emergence of pathogens.</title>
        <authorList>
            <person name="Haridas S."/>
            <person name="Albert R."/>
            <person name="Binder M."/>
            <person name="Bloem J."/>
            <person name="Labutti K."/>
            <person name="Salamov A."/>
            <person name="Andreopoulos B."/>
            <person name="Baker S."/>
            <person name="Barry K."/>
            <person name="Bills G."/>
            <person name="Bluhm B."/>
            <person name="Cannon C."/>
            <person name="Castanera R."/>
            <person name="Culley D."/>
            <person name="Daum C."/>
            <person name="Ezra D."/>
            <person name="Gonzalez J."/>
            <person name="Henrissat B."/>
            <person name="Kuo A."/>
            <person name="Liang C."/>
            <person name="Lipzen A."/>
            <person name="Lutzoni F."/>
            <person name="Magnuson J."/>
            <person name="Mondo S."/>
            <person name="Nolan M."/>
            <person name="Ohm R."/>
            <person name="Pangilinan J."/>
            <person name="Park H.-J."/>
            <person name="Ramirez L."/>
            <person name="Alfaro M."/>
            <person name="Sun H."/>
            <person name="Tritt A."/>
            <person name="Yoshinaga Y."/>
            <person name="Zwiers L.-H."/>
            <person name="Turgeon B."/>
            <person name="Goodwin S."/>
            <person name="Spatafora J."/>
            <person name="Crous P."/>
            <person name="Grigoriev I."/>
        </authorList>
    </citation>
    <scope>NUCLEOTIDE SEQUENCE</scope>
    <source>
        <strain evidence="9">ATCC 36951</strain>
    </source>
</reference>
<dbReference type="GO" id="GO:0016491">
    <property type="term" value="F:oxidoreductase activity"/>
    <property type="evidence" value="ECO:0007669"/>
    <property type="project" value="UniProtKB-KW"/>
</dbReference>
<name>A0A6A6C086_ZASCE</name>
<dbReference type="InterPro" id="IPR001117">
    <property type="entry name" value="Cu-oxidase_2nd"/>
</dbReference>
<evidence type="ECO:0000313" key="10">
    <source>
        <dbReference type="Proteomes" id="UP000799537"/>
    </source>
</evidence>
<dbReference type="RefSeq" id="XP_033660449.1">
    <property type="nucleotide sequence ID" value="XM_033814570.1"/>
</dbReference>
<feature type="domain" description="Plastocyanin-like" evidence="6">
    <location>
        <begin position="225"/>
        <end position="353"/>
    </location>
</feature>
<evidence type="ECO:0000259" key="6">
    <source>
        <dbReference type="Pfam" id="PF00394"/>
    </source>
</evidence>
<dbReference type="InterPro" id="IPR002355">
    <property type="entry name" value="Cu_oxidase_Cu_BS"/>
</dbReference>
<dbReference type="CDD" id="cd13910">
    <property type="entry name" value="CuRO_3_MCO_like_4"/>
    <property type="match status" value="1"/>
</dbReference>
<dbReference type="Gene3D" id="2.60.40.420">
    <property type="entry name" value="Cupredoxins - blue copper proteins"/>
    <property type="match status" value="3"/>
</dbReference>
<comment type="similarity">
    <text evidence="1">Belongs to the multicopper oxidase family.</text>
</comment>
<keyword evidence="5" id="KW-0472">Membrane</keyword>
<proteinExistence type="inferred from homology"/>
<sequence>MEKNGIWKRKWKVILPTAAVLATVVLFFFLYPKFYLSGSWSDDDLYSGDSPEIEQELGHGPVAHPAVDANDFSIGLHPEQHIHRDPETIGLEWNITKGVRRPDGVAKEVYLINGQFPGPTVELRSGDELLVTVRNELVNEGVAIHWHGLRIENTMDGVVGLTQCAINREFTYRLKIPDHQAGTFWYHSHSELQRADGLFGTLVIHKPASEVESTSDMEKYDYQNEQVLMVGDWYHRPAEEVLADYTNWENFKIEPAPDSMLLNGVGYFECSMATKAHPLDCQGQSVPHLTLPARTRLRIVNTGALTGFTISTTGFVMTLLEVDGGHEVEQVRSEKVGILYPGERIDLLLDRSGHDEYESAWITIALDRENMQFPNMALTPTQQFAIAPPMDNERAAPHEDPIVRPRAPEVPWIDLSKANGSAIPPGEVGVQSDETILLYASISYLTQYEYRPKGFINHTSWSLSNSSDMPLLALDQTSWPTDPEPFVVKTGRTEWVDLVINNIDDKGHPFHLHGHDFYVLSVHQASRVGAYEQYNPFDAEKEPAGGPMNLANPVIKDTVYIPSQGYAVLRFQANSPGLWLVHCHVLWHEAVGMNMAIQVGDDAQVRGESVKESIAKSCAG</sequence>
<feature type="domain" description="Plastocyanin-like" evidence="7">
    <location>
        <begin position="475"/>
        <end position="601"/>
    </location>
</feature>
<dbReference type="InterPro" id="IPR011706">
    <property type="entry name" value="Cu-oxidase_C"/>
</dbReference>
<keyword evidence="5" id="KW-1133">Transmembrane helix</keyword>
<dbReference type="Pfam" id="PF07731">
    <property type="entry name" value="Cu-oxidase_2"/>
    <property type="match status" value="1"/>
</dbReference>
<dbReference type="AlphaFoldDB" id="A0A6A6C086"/>
<gene>
    <name evidence="9" type="ORF">M409DRAFT_60769</name>
</gene>
<evidence type="ECO:0000259" key="8">
    <source>
        <dbReference type="Pfam" id="PF07732"/>
    </source>
</evidence>
<keyword evidence="3" id="KW-0560">Oxidoreductase</keyword>
<dbReference type="PANTHER" id="PTHR11709:SF394">
    <property type="entry name" value="FI03373P-RELATED"/>
    <property type="match status" value="1"/>
</dbReference>
<feature type="domain" description="Plastocyanin-like" evidence="8">
    <location>
        <begin position="96"/>
        <end position="208"/>
    </location>
</feature>
<protein>
    <submittedName>
        <fullName evidence="9">Multicopper oxidase</fullName>
    </submittedName>
</protein>
<dbReference type="CDD" id="cd04206">
    <property type="entry name" value="CuRO_1_LCC_like"/>
    <property type="match status" value="1"/>
</dbReference>
<keyword evidence="4" id="KW-0186">Copper</keyword>
<dbReference type="InterPro" id="IPR008972">
    <property type="entry name" value="Cupredoxin"/>
</dbReference>
<keyword evidence="2" id="KW-0479">Metal-binding</keyword>
<accession>A0A6A6C086</accession>
<keyword evidence="5" id="KW-0812">Transmembrane</keyword>
<dbReference type="GO" id="GO:0005507">
    <property type="term" value="F:copper ion binding"/>
    <property type="evidence" value="ECO:0007669"/>
    <property type="project" value="InterPro"/>
</dbReference>
<dbReference type="InterPro" id="IPR011707">
    <property type="entry name" value="Cu-oxidase-like_N"/>
</dbReference>
<evidence type="ECO:0000256" key="2">
    <source>
        <dbReference type="ARBA" id="ARBA00022723"/>
    </source>
</evidence>
<dbReference type="SUPFAM" id="SSF49503">
    <property type="entry name" value="Cupredoxins"/>
    <property type="match status" value="2"/>
</dbReference>
<dbReference type="Pfam" id="PF00394">
    <property type="entry name" value="Cu-oxidase"/>
    <property type="match status" value="1"/>
</dbReference>
<keyword evidence="10" id="KW-1185">Reference proteome</keyword>
<dbReference type="EMBL" id="ML993636">
    <property type="protein sequence ID" value="KAF2159560.1"/>
    <property type="molecule type" value="Genomic_DNA"/>
</dbReference>
<evidence type="ECO:0000256" key="1">
    <source>
        <dbReference type="ARBA" id="ARBA00010609"/>
    </source>
</evidence>
<dbReference type="InterPro" id="IPR045087">
    <property type="entry name" value="Cu-oxidase_fam"/>
</dbReference>
<dbReference type="PROSITE" id="PS00079">
    <property type="entry name" value="MULTICOPPER_OXIDASE1"/>
    <property type="match status" value="2"/>
</dbReference>
<dbReference type="GeneID" id="54567842"/>